<proteinExistence type="predicted"/>
<evidence type="ECO:0000313" key="2">
    <source>
        <dbReference type="EMBL" id="QED30049.1"/>
    </source>
</evidence>
<dbReference type="AlphaFoldDB" id="A0A5B8Y323"/>
<dbReference type="RefSeq" id="WP_146963390.1">
    <property type="nucleotide sequence ID" value="NZ_CP042467.1"/>
</dbReference>
<feature type="chain" id="PRO_5022785131" evidence="1">
    <location>
        <begin position="19"/>
        <end position="166"/>
    </location>
</feature>
<feature type="signal peptide" evidence="1">
    <location>
        <begin position="1"/>
        <end position="18"/>
    </location>
</feature>
<keyword evidence="3" id="KW-1185">Reference proteome</keyword>
<dbReference type="EMBL" id="CP042467">
    <property type="protein sequence ID" value="QED30049.1"/>
    <property type="molecule type" value="Genomic_DNA"/>
</dbReference>
<sequence>MKKLIFLILLLSSSAASAERPTMTVQVDPLTTALGFVHVQFETTISDHFSIYAGPSLRLFNGLLNLDDERTFQGYGAEVGLRYFFFGSAPEGWWAQVRGVGAYLIADSDVTDLGGYGSALGGYTAIFDGWFVLSGGLGLQYLDYTVDGLGTSGLAPAAHTTVGFAL</sequence>
<dbReference type="KEGG" id="bbae:FRD01_23000"/>
<accession>A0A5B8Y323</accession>
<gene>
    <name evidence="2" type="ORF">FRD01_23000</name>
</gene>
<dbReference type="OrthoDB" id="1118958at2"/>
<evidence type="ECO:0000313" key="3">
    <source>
        <dbReference type="Proteomes" id="UP000321595"/>
    </source>
</evidence>
<reference evidence="2 3" key="1">
    <citation type="submission" date="2019-08" db="EMBL/GenBank/DDBJ databases">
        <authorList>
            <person name="Liang Q."/>
        </authorList>
    </citation>
    <scope>NUCLEOTIDE SEQUENCE [LARGE SCALE GENOMIC DNA]</scope>
    <source>
        <strain evidence="2 3">V1718</strain>
    </source>
</reference>
<organism evidence="2 3">
    <name type="scientific">Microvenator marinus</name>
    <dbReference type="NCBI Taxonomy" id="2600177"/>
    <lineage>
        <taxon>Bacteria</taxon>
        <taxon>Deltaproteobacteria</taxon>
        <taxon>Bradymonadales</taxon>
        <taxon>Microvenatoraceae</taxon>
        <taxon>Microvenator</taxon>
    </lineage>
</organism>
<keyword evidence="1" id="KW-0732">Signal</keyword>
<protein>
    <submittedName>
        <fullName evidence="2">DUF3575 domain-containing protein</fullName>
    </submittedName>
</protein>
<evidence type="ECO:0000256" key="1">
    <source>
        <dbReference type="SAM" id="SignalP"/>
    </source>
</evidence>
<name>A0A5B8Y323_9DELT</name>
<dbReference type="Proteomes" id="UP000321595">
    <property type="component" value="Chromosome"/>
</dbReference>